<evidence type="ECO:0000256" key="5">
    <source>
        <dbReference type="SAM" id="Phobius"/>
    </source>
</evidence>
<evidence type="ECO:0000256" key="3">
    <source>
        <dbReference type="ARBA" id="ARBA00022989"/>
    </source>
</evidence>
<evidence type="ECO:0000256" key="1">
    <source>
        <dbReference type="ARBA" id="ARBA00004370"/>
    </source>
</evidence>
<dbReference type="RefSeq" id="WP_096828667.1">
    <property type="nucleotide sequence ID" value="NZ_NXIB02000020.1"/>
</dbReference>
<evidence type="ECO:0000313" key="7">
    <source>
        <dbReference type="Proteomes" id="UP000226442"/>
    </source>
</evidence>
<dbReference type="Pfam" id="PF03647">
    <property type="entry name" value="Tmemb_14"/>
    <property type="match status" value="1"/>
</dbReference>
<dbReference type="InterPro" id="IPR044890">
    <property type="entry name" value="TMEM14_sf"/>
</dbReference>
<name>A0A2G4F3U3_9CYAN</name>
<dbReference type="Proteomes" id="UP000226442">
    <property type="component" value="Unassembled WGS sequence"/>
</dbReference>
<evidence type="ECO:0000256" key="2">
    <source>
        <dbReference type="ARBA" id="ARBA00022692"/>
    </source>
</evidence>
<dbReference type="PANTHER" id="PTHR12668:SF43">
    <property type="entry name" value="TRANSMEMBRANE PROTEIN 14 HOMOLOG"/>
    <property type="match status" value="1"/>
</dbReference>
<sequence>MNLGIAAALGYGILTLIGGIMGYLKAKSQASLISGLVSGSLLILAGTAELMGQSWGLILAAAISAALAIVFVMRLVKTRKFMPAGMLILASLASLGAIAYEISGQYQ</sequence>
<accession>A0A2G4F3U3</accession>
<evidence type="ECO:0008006" key="8">
    <source>
        <dbReference type="Google" id="ProtNLM"/>
    </source>
</evidence>
<organism evidence="6 7">
    <name type="scientific">Tychonema bourrellyi FEM_GT703</name>
    <dbReference type="NCBI Taxonomy" id="2040638"/>
    <lineage>
        <taxon>Bacteria</taxon>
        <taxon>Bacillati</taxon>
        <taxon>Cyanobacteriota</taxon>
        <taxon>Cyanophyceae</taxon>
        <taxon>Oscillatoriophycideae</taxon>
        <taxon>Oscillatoriales</taxon>
        <taxon>Microcoleaceae</taxon>
        <taxon>Tychonema</taxon>
    </lineage>
</organism>
<feature type="transmembrane region" description="Helical" evidence="5">
    <location>
        <begin position="31"/>
        <end position="48"/>
    </location>
</feature>
<protein>
    <recommendedName>
        <fullName evidence="8">Small integral membrane protein</fullName>
    </recommendedName>
</protein>
<feature type="transmembrane region" description="Helical" evidence="5">
    <location>
        <begin position="54"/>
        <end position="72"/>
    </location>
</feature>
<dbReference type="GO" id="GO:0016020">
    <property type="term" value="C:membrane"/>
    <property type="evidence" value="ECO:0007669"/>
    <property type="project" value="UniProtKB-SubCell"/>
</dbReference>
<comment type="caution">
    <text evidence="6">The sequence shown here is derived from an EMBL/GenBank/DDBJ whole genome shotgun (WGS) entry which is preliminary data.</text>
</comment>
<evidence type="ECO:0000313" key="6">
    <source>
        <dbReference type="EMBL" id="PHX56454.1"/>
    </source>
</evidence>
<dbReference type="AlphaFoldDB" id="A0A2G4F3U3"/>
<gene>
    <name evidence="6" type="ORF">CP500_005490</name>
</gene>
<keyword evidence="7" id="KW-1185">Reference proteome</keyword>
<comment type="subcellular location">
    <subcellularLocation>
        <location evidence="1">Membrane</location>
    </subcellularLocation>
</comment>
<keyword evidence="2 5" id="KW-0812">Transmembrane</keyword>
<dbReference type="GO" id="GO:0015245">
    <property type="term" value="F:fatty acid transmembrane transporter activity"/>
    <property type="evidence" value="ECO:0007669"/>
    <property type="project" value="TreeGrafter"/>
</dbReference>
<reference evidence="6" key="1">
    <citation type="submission" date="2017-10" db="EMBL/GenBank/DDBJ databases">
        <title>Draft genome sequence of the planktic cyanobacteria Tychonema bourrellyi isolated from alpine lentic freshwater.</title>
        <authorList>
            <person name="Tett A."/>
            <person name="Armanini F."/>
            <person name="Asnicar F."/>
            <person name="Boscaini A."/>
            <person name="Pasolli E."/>
            <person name="Zolfo M."/>
            <person name="Donati C."/>
            <person name="Salmaso N."/>
            <person name="Segata N."/>
        </authorList>
    </citation>
    <scope>NUCLEOTIDE SEQUENCE</scope>
    <source>
        <strain evidence="6">FEM_GT703</strain>
    </source>
</reference>
<keyword evidence="3 5" id="KW-1133">Transmembrane helix</keyword>
<proteinExistence type="predicted"/>
<dbReference type="InterPro" id="IPR005349">
    <property type="entry name" value="TMEM14"/>
</dbReference>
<dbReference type="EMBL" id="NXIB02000020">
    <property type="protein sequence ID" value="PHX56454.1"/>
    <property type="molecule type" value="Genomic_DNA"/>
</dbReference>
<dbReference type="PANTHER" id="PTHR12668">
    <property type="entry name" value="TRANSMEMBRANE PROTEIN 14, 15"/>
    <property type="match status" value="1"/>
</dbReference>
<feature type="transmembrane region" description="Helical" evidence="5">
    <location>
        <begin position="6"/>
        <end position="24"/>
    </location>
</feature>
<keyword evidence="4 5" id="KW-0472">Membrane</keyword>
<evidence type="ECO:0000256" key="4">
    <source>
        <dbReference type="ARBA" id="ARBA00023136"/>
    </source>
</evidence>
<feature type="transmembrane region" description="Helical" evidence="5">
    <location>
        <begin position="84"/>
        <end position="102"/>
    </location>
</feature>
<dbReference type="Gene3D" id="1.10.10.1740">
    <property type="entry name" value="Transmembrane protein 14-like"/>
    <property type="match status" value="1"/>
</dbReference>